<gene>
    <name evidence="1" type="ORF">EB796_006815</name>
</gene>
<accession>A0A7J7K9I7</accession>
<dbReference type="AlphaFoldDB" id="A0A7J7K9I7"/>
<reference evidence="1" key="1">
    <citation type="submission" date="2020-06" db="EMBL/GenBank/DDBJ databases">
        <title>Draft genome of Bugula neritina, a colonial animal packing powerful symbionts and potential medicines.</title>
        <authorList>
            <person name="Rayko M."/>
        </authorList>
    </citation>
    <scope>NUCLEOTIDE SEQUENCE [LARGE SCALE GENOMIC DNA]</scope>
    <source>
        <strain evidence="1">Kwan_BN1</strain>
    </source>
</reference>
<evidence type="ECO:0000313" key="2">
    <source>
        <dbReference type="Proteomes" id="UP000593567"/>
    </source>
</evidence>
<organism evidence="1 2">
    <name type="scientific">Bugula neritina</name>
    <name type="common">Brown bryozoan</name>
    <name type="synonym">Sertularia neritina</name>
    <dbReference type="NCBI Taxonomy" id="10212"/>
    <lineage>
        <taxon>Eukaryota</taxon>
        <taxon>Metazoa</taxon>
        <taxon>Spiralia</taxon>
        <taxon>Lophotrochozoa</taxon>
        <taxon>Bryozoa</taxon>
        <taxon>Gymnolaemata</taxon>
        <taxon>Cheilostomatida</taxon>
        <taxon>Flustrina</taxon>
        <taxon>Buguloidea</taxon>
        <taxon>Bugulidae</taxon>
        <taxon>Bugula</taxon>
    </lineage>
</organism>
<name>A0A7J7K9I7_BUGNE</name>
<evidence type="ECO:0000313" key="1">
    <source>
        <dbReference type="EMBL" id="KAF6034865.1"/>
    </source>
</evidence>
<sequence length="263" mass="29320">MFREVFDVEIESLPTPDTKEPPLCCDSCTRKGMDNQLAVVYCTTCSTKLCAKHREFHDEVLGTHPMVKMTNYRAQVKRVTPRLCAQHEEMAYTLGCKNCLTVACTECVGALSSCTHGMPSLIINYLIMFVDLISSYKETENVISQVMSENVSLPEVPSITTLQVKDEKREIEVEVVTSQDGQTTPNALNKRLILQHTVEVSGTPMSVCSYQGKVYVGSSGEPLTVISDADLEFLSNVYNFHVTGNTLIVPSREKKAISFYQIR</sequence>
<evidence type="ECO:0008006" key="3">
    <source>
        <dbReference type="Google" id="ProtNLM"/>
    </source>
</evidence>
<dbReference type="Proteomes" id="UP000593567">
    <property type="component" value="Unassembled WGS sequence"/>
</dbReference>
<comment type="caution">
    <text evidence="1">The sequence shown here is derived from an EMBL/GenBank/DDBJ whole genome shotgun (WGS) entry which is preliminary data.</text>
</comment>
<protein>
    <recommendedName>
        <fullName evidence="3">B box-type domain-containing protein</fullName>
    </recommendedName>
</protein>
<dbReference type="Gene3D" id="3.30.160.60">
    <property type="entry name" value="Classic Zinc Finger"/>
    <property type="match status" value="1"/>
</dbReference>
<proteinExistence type="predicted"/>
<keyword evidence="2" id="KW-1185">Reference proteome</keyword>
<dbReference type="EMBL" id="VXIV02000978">
    <property type="protein sequence ID" value="KAF6034865.1"/>
    <property type="molecule type" value="Genomic_DNA"/>
</dbReference>